<protein>
    <recommendedName>
        <fullName evidence="1">non-specific serine/threonine protein kinase</fullName>
        <ecNumber evidence="1">2.7.11.1</ecNumber>
    </recommendedName>
</protein>
<dbReference type="GO" id="GO:0005524">
    <property type="term" value="F:ATP binding"/>
    <property type="evidence" value="ECO:0007669"/>
    <property type="project" value="UniProtKB-UniRule"/>
</dbReference>
<keyword evidence="5 13" id="KW-0418">Kinase</keyword>
<evidence type="ECO:0000256" key="2">
    <source>
        <dbReference type="ARBA" id="ARBA00022527"/>
    </source>
</evidence>
<evidence type="ECO:0000259" key="11">
    <source>
        <dbReference type="PROSITE" id="PS50011"/>
    </source>
</evidence>
<evidence type="ECO:0000256" key="6">
    <source>
        <dbReference type="ARBA" id="ARBA00022840"/>
    </source>
</evidence>
<feature type="domain" description="Protein kinase" evidence="11">
    <location>
        <begin position="82"/>
        <end position="425"/>
    </location>
</feature>
<feature type="binding site" evidence="9">
    <location>
        <position position="112"/>
    </location>
    <ligand>
        <name>ATP</name>
        <dbReference type="ChEBI" id="CHEBI:30616"/>
    </ligand>
</feature>
<keyword evidence="4 9" id="KW-0547">Nucleotide-binding</keyword>
<dbReference type="Proteomes" id="UP000244722">
    <property type="component" value="Unassembled WGS sequence"/>
</dbReference>
<keyword evidence="2" id="KW-0723">Serine/threonine-protein kinase</keyword>
<dbReference type="AlphaFoldDB" id="A0A2T6ZNL4"/>
<dbReference type="InterPro" id="IPR000961">
    <property type="entry name" value="AGC-kinase_C"/>
</dbReference>
<dbReference type="EC" id="2.7.11.1" evidence="1"/>
<feature type="compositionally biased region" description="Low complexity" evidence="10">
    <location>
        <begin position="460"/>
        <end position="469"/>
    </location>
</feature>
<dbReference type="CDD" id="cd21742">
    <property type="entry name" value="MobB_NDR_LATS-like"/>
    <property type="match status" value="1"/>
</dbReference>
<evidence type="ECO:0000256" key="3">
    <source>
        <dbReference type="ARBA" id="ARBA00022679"/>
    </source>
</evidence>
<proteinExistence type="predicted"/>
<evidence type="ECO:0000313" key="13">
    <source>
        <dbReference type="EMBL" id="PUU77078.1"/>
    </source>
</evidence>
<dbReference type="GO" id="GO:0004674">
    <property type="term" value="F:protein serine/threonine kinase activity"/>
    <property type="evidence" value="ECO:0007669"/>
    <property type="project" value="UniProtKB-KW"/>
</dbReference>
<dbReference type="Pfam" id="PF00069">
    <property type="entry name" value="Pkinase"/>
    <property type="match status" value="2"/>
</dbReference>
<evidence type="ECO:0000256" key="7">
    <source>
        <dbReference type="ARBA" id="ARBA00047899"/>
    </source>
</evidence>
<feature type="domain" description="AGC-kinase C-terminal" evidence="12">
    <location>
        <begin position="426"/>
        <end position="521"/>
    </location>
</feature>
<name>A0A2T6ZNL4_TUBBO</name>
<gene>
    <name evidence="13" type="ORF">B9Z19DRAFT_988176</name>
</gene>
<dbReference type="EMBL" id="NESQ01000164">
    <property type="protein sequence ID" value="PUU77078.1"/>
    <property type="molecule type" value="Genomic_DNA"/>
</dbReference>
<dbReference type="InterPro" id="IPR000719">
    <property type="entry name" value="Prot_kinase_dom"/>
</dbReference>
<evidence type="ECO:0000313" key="14">
    <source>
        <dbReference type="Proteomes" id="UP000244722"/>
    </source>
</evidence>
<dbReference type="PROSITE" id="PS00107">
    <property type="entry name" value="PROTEIN_KINASE_ATP"/>
    <property type="match status" value="1"/>
</dbReference>
<evidence type="ECO:0000256" key="1">
    <source>
        <dbReference type="ARBA" id="ARBA00012513"/>
    </source>
</evidence>
<evidence type="ECO:0000256" key="8">
    <source>
        <dbReference type="ARBA" id="ARBA00048679"/>
    </source>
</evidence>
<dbReference type="PROSITE" id="PS00108">
    <property type="entry name" value="PROTEIN_KINASE_ST"/>
    <property type="match status" value="1"/>
</dbReference>
<dbReference type="Gene3D" id="3.30.200.20">
    <property type="entry name" value="Phosphorylase Kinase, domain 1"/>
    <property type="match status" value="1"/>
</dbReference>
<dbReference type="PANTHER" id="PTHR24356:SF400">
    <property type="entry name" value="SERINE_THREONINE-PROTEIN KINASE CBK1"/>
    <property type="match status" value="1"/>
</dbReference>
<evidence type="ECO:0000256" key="9">
    <source>
        <dbReference type="PROSITE-ProRule" id="PRU10141"/>
    </source>
</evidence>
<dbReference type="SMART" id="SM00220">
    <property type="entry name" value="S_TKc"/>
    <property type="match status" value="1"/>
</dbReference>
<evidence type="ECO:0000256" key="4">
    <source>
        <dbReference type="ARBA" id="ARBA00022741"/>
    </source>
</evidence>
<evidence type="ECO:0000256" key="10">
    <source>
        <dbReference type="SAM" id="MobiDB-lite"/>
    </source>
</evidence>
<dbReference type="InterPro" id="IPR017441">
    <property type="entry name" value="Protein_kinase_ATP_BS"/>
</dbReference>
<evidence type="ECO:0000259" key="12">
    <source>
        <dbReference type="PROSITE" id="PS51285"/>
    </source>
</evidence>
<dbReference type="PROSITE" id="PS51285">
    <property type="entry name" value="AGC_KINASE_CTER"/>
    <property type="match status" value="1"/>
</dbReference>
<dbReference type="SUPFAM" id="SSF56112">
    <property type="entry name" value="Protein kinase-like (PK-like)"/>
    <property type="match status" value="1"/>
</dbReference>
<comment type="catalytic activity">
    <reaction evidence="8">
        <text>L-seryl-[protein] + ATP = O-phospho-L-seryl-[protein] + ADP + H(+)</text>
        <dbReference type="Rhea" id="RHEA:17989"/>
        <dbReference type="Rhea" id="RHEA-COMP:9863"/>
        <dbReference type="Rhea" id="RHEA-COMP:11604"/>
        <dbReference type="ChEBI" id="CHEBI:15378"/>
        <dbReference type="ChEBI" id="CHEBI:29999"/>
        <dbReference type="ChEBI" id="CHEBI:30616"/>
        <dbReference type="ChEBI" id="CHEBI:83421"/>
        <dbReference type="ChEBI" id="CHEBI:456216"/>
        <dbReference type="EC" id="2.7.11.1"/>
    </reaction>
</comment>
<dbReference type="InterPro" id="IPR050236">
    <property type="entry name" value="Ser_Thr_kinase_AGC"/>
</dbReference>
<keyword evidence="14" id="KW-1185">Reference proteome</keyword>
<dbReference type="PROSITE" id="PS50011">
    <property type="entry name" value="PROTEIN_KINASE_DOM"/>
    <property type="match status" value="1"/>
</dbReference>
<dbReference type="GO" id="GO:0035556">
    <property type="term" value="P:intracellular signal transduction"/>
    <property type="evidence" value="ECO:0007669"/>
    <property type="project" value="TreeGrafter"/>
</dbReference>
<organism evidence="13 14">
    <name type="scientific">Tuber borchii</name>
    <name type="common">White truffle</name>
    <dbReference type="NCBI Taxonomy" id="42251"/>
    <lineage>
        <taxon>Eukaryota</taxon>
        <taxon>Fungi</taxon>
        <taxon>Dikarya</taxon>
        <taxon>Ascomycota</taxon>
        <taxon>Pezizomycotina</taxon>
        <taxon>Pezizomycetes</taxon>
        <taxon>Pezizales</taxon>
        <taxon>Tuberaceae</taxon>
        <taxon>Tuber</taxon>
    </lineage>
</organism>
<dbReference type="InterPro" id="IPR008271">
    <property type="entry name" value="Ser/Thr_kinase_AS"/>
</dbReference>
<evidence type="ECO:0000256" key="5">
    <source>
        <dbReference type="ARBA" id="ARBA00022777"/>
    </source>
</evidence>
<dbReference type="PANTHER" id="PTHR24356">
    <property type="entry name" value="SERINE/THREONINE-PROTEIN KINASE"/>
    <property type="match status" value="1"/>
</dbReference>
<sequence length="526" mass="59877">MKEFLSLRDIEIASNAKIYLETYFDRILSSPSPRSLRRRALERLIKELSLGSKEAARSRNDWRAKETEYLRRCRTKLQIRDFNISKMIGKGSFGCVKLARMENGKGGVFAVKTIEKGPQLKRGQEAHLRAERDLLVAGEGSRWIVPLVASFQDDENLYLAMEYMIGGDFLGLLIDKGALGEGIARFYAAEMVLCIEEVHKLGFIHRDVKPDNFCITASGHLKICDFGLAFSGHWAHDGAYFEQQRWGLIKKTQVIVGGDTIDKRTGNALARVLNSTDSTIPHGERVLSWRNKSGRRRMARSIVGTYQYMAPEIIRDHAYDARCDWWSLGVVIYEILFGHAPFDGENREESRLKVLSWRDHLALDRTIPLSHQTKSLIHSLICEKETRLGSATYRINDDDTSDNLPPNPNYVYQNDAEEIKTHPFFAPVNWRTLHMQIPPFIPGGLLDETDTKYFINSFSSSSSSGSSAESSDESEEEALQTRAKDMLLRDKECGEEILEVRKKGAFRGYTYVRPHNMGSRKSLFAY</sequence>
<comment type="catalytic activity">
    <reaction evidence="7">
        <text>L-threonyl-[protein] + ATP = O-phospho-L-threonyl-[protein] + ADP + H(+)</text>
        <dbReference type="Rhea" id="RHEA:46608"/>
        <dbReference type="Rhea" id="RHEA-COMP:11060"/>
        <dbReference type="Rhea" id="RHEA-COMP:11605"/>
        <dbReference type="ChEBI" id="CHEBI:15378"/>
        <dbReference type="ChEBI" id="CHEBI:30013"/>
        <dbReference type="ChEBI" id="CHEBI:30616"/>
        <dbReference type="ChEBI" id="CHEBI:61977"/>
        <dbReference type="ChEBI" id="CHEBI:456216"/>
        <dbReference type="EC" id="2.7.11.1"/>
    </reaction>
</comment>
<dbReference type="OrthoDB" id="3638488at2759"/>
<reference evidence="13 14" key="1">
    <citation type="submission" date="2017-04" db="EMBL/GenBank/DDBJ databases">
        <title>Draft genome sequence of Tuber borchii Vittad., a whitish edible truffle.</title>
        <authorList>
            <consortium name="DOE Joint Genome Institute"/>
            <person name="Murat C."/>
            <person name="Kuo A."/>
            <person name="Barry K.W."/>
            <person name="Clum A."/>
            <person name="Dockter R.B."/>
            <person name="Fauchery L."/>
            <person name="Iotti M."/>
            <person name="Kohler A."/>
            <person name="Labutti K."/>
            <person name="Lindquist E.A."/>
            <person name="Lipzen A."/>
            <person name="Ohm R.A."/>
            <person name="Wang M."/>
            <person name="Grigoriev I.V."/>
            <person name="Zambonelli A."/>
            <person name="Martin F.M."/>
        </authorList>
    </citation>
    <scope>NUCLEOTIDE SEQUENCE [LARGE SCALE GENOMIC DNA]</scope>
    <source>
        <strain evidence="13 14">Tbo3840</strain>
    </source>
</reference>
<dbReference type="Gene3D" id="1.10.510.10">
    <property type="entry name" value="Transferase(Phosphotransferase) domain 1"/>
    <property type="match status" value="1"/>
</dbReference>
<dbReference type="InterPro" id="IPR059233">
    <property type="entry name" value="MobB_NdrA/B/Cbk1"/>
</dbReference>
<comment type="caution">
    <text evidence="13">The sequence shown here is derived from an EMBL/GenBank/DDBJ whole genome shotgun (WGS) entry which is preliminary data.</text>
</comment>
<dbReference type="InterPro" id="IPR011009">
    <property type="entry name" value="Kinase-like_dom_sf"/>
</dbReference>
<feature type="region of interest" description="Disordered" evidence="10">
    <location>
        <begin position="460"/>
        <end position="481"/>
    </location>
</feature>
<accession>A0A2T6ZNL4</accession>
<keyword evidence="6 9" id="KW-0067">ATP-binding</keyword>
<keyword evidence="3" id="KW-0808">Transferase</keyword>
<dbReference type="STRING" id="42251.A0A2T6ZNL4"/>